<organism evidence="9 10">
    <name type="scientific">Riccia fluitans</name>
    <dbReference type="NCBI Taxonomy" id="41844"/>
    <lineage>
        <taxon>Eukaryota</taxon>
        <taxon>Viridiplantae</taxon>
        <taxon>Streptophyta</taxon>
        <taxon>Embryophyta</taxon>
        <taxon>Marchantiophyta</taxon>
        <taxon>Marchantiopsida</taxon>
        <taxon>Marchantiidae</taxon>
        <taxon>Marchantiales</taxon>
        <taxon>Ricciaceae</taxon>
        <taxon>Riccia</taxon>
    </lineage>
</organism>
<feature type="region of interest" description="Disordered" evidence="8">
    <location>
        <begin position="246"/>
        <end position="266"/>
    </location>
</feature>
<keyword evidence="4 7" id="KW-0747">Spliceosome</keyword>
<dbReference type="Pfam" id="PF08231">
    <property type="entry name" value="SYF2"/>
    <property type="match status" value="1"/>
</dbReference>
<evidence type="ECO:0000256" key="8">
    <source>
        <dbReference type="SAM" id="MobiDB-lite"/>
    </source>
</evidence>
<evidence type="ECO:0000256" key="6">
    <source>
        <dbReference type="ARBA" id="ARBA00023242"/>
    </source>
</evidence>
<dbReference type="Proteomes" id="UP001605036">
    <property type="component" value="Unassembled WGS sequence"/>
</dbReference>
<dbReference type="PANTHER" id="PTHR13264:SF5">
    <property type="entry name" value="PRE-MRNA-SPLICING FACTOR SYF2"/>
    <property type="match status" value="1"/>
</dbReference>
<keyword evidence="5 7" id="KW-0508">mRNA splicing</keyword>
<protein>
    <recommendedName>
        <fullName evidence="7">Pre-mRNA-splicing factor SYF2</fullName>
    </recommendedName>
</protein>
<dbReference type="EMBL" id="JBHFFA010000004">
    <property type="protein sequence ID" value="KAL2629154.1"/>
    <property type="molecule type" value="Genomic_DNA"/>
</dbReference>
<comment type="subunit">
    <text evidence="7">May be part of a spliceosome complex.</text>
</comment>
<dbReference type="InterPro" id="IPR013260">
    <property type="entry name" value="mRNA_splic_SYF2"/>
</dbReference>
<name>A0ABD1YHW2_9MARC</name>
<keyword evidence="3 7" id="KW-0507">mRNA processing</keyword>
<evidence type="ECO:0000256" key="2">
    <source>
        <dbReference type="ARBA" id="ARBA00010028"/>
    </source>
</evidence>
<comment type="function">
    <text evidence="7">Involved in pre-mRNA splicing.</text>
</comment>
<keyword evidence="6 7" id="KW-0539">Nucleus</keyword>
<comment type="subcellular location">
    <subcellularLocation>
        <location evidence="1 7">Nucleus</location>
    </subcellularLocation>
</comment>
<reference evidence="9 10" key="1">
    <citation type="submission" date="2024-09" db="EMBL/GenBank/DDBJ databases">
        <title>Chromosome-scale assembly of Riccia fluitans.</title>
        <authorList>
            <person name="Paukszto L."/>
            <person name="Sawicki J."/>
            <person name="Karawczyk K."/>
            <person name="Piernik-Szablinska J."/>
            <person name="Szczecinska M."/>
            <person name="Mazdziarz M."/>
        </authorList>
    </citation>
    <scope>NUCLEOTIDE SEQUENCE [LARGE SCALE GENOMIC DNA]</scope>
    <source>
        <strain evidence="9">Rf_01</strain>
        <tissue evidence="9">Aerial parts of the thallus</tissue>
    </source>
</reference>
<keyword evidence="10" id="KW-1185">Reference proteome</keyword>
<evidence type="ECO:0000313" key="9">
    <source>
        <dbReference type="EMBL" id="KAL2629154.1"/>
    </source>
</evidence>
<comment type="caution">
    <text evidence="9">The sequence shown here is derived from an EMBL/GenBank/DDBJ whole genome shotgun (WGS) entry which is preliminary data.</text>
</comment>
<sequence>MAENKGRVHPACINASNPYHECVEFCFRRIAETQSKAQLDEIARTSPPPTSSPVPEEPVQSEEERAAKEAEDKAAQEAEEKCAAEEYAKMNDKQKKLFDLRLKLNAARKANEAAKVAEKKREEAPPEVRGVSKAKWFEERQKRMGKVLETNGLDMKKAYMLDTQEQAEEKYEKWEKKPAAFGWDVFNQKSLYNAYKKRTKNIPYGMEDYNKAKEADPEFFRDGSSLKYGKAPEIPDENVDRMVEELNSRSSQRKEFSRRRKFHEEKDIDSINDRNEHFNRKIERAFGKYTVEIKNNLERGTALPD</sequence>
<gene>
    <name evidence="9" type="ORF">R1flu_013840</name>
</gene>
<feature type="compositionally biased region" description="Basic and acidic residues" evidence="8">
    <location>
        <begin position="62"/>
        <end position="80"/>
    </location>
</feature>
<evidence type="ECO:0000256" key="7">
    <source>
        <dbReference type="RuleBase" id="RU367148"/>
    </source>
</evidence>
<dbReference type="GO" id="GO:0000398">
    <property type="term" value="P:mRNA splicing, via spliceosome"/>
    <property type="evidence" value="ECO:0007669"/>
    <property type="project" value="UniProtKB-UniRule"/>
</dbReference>
<evidence type="ECO:0000256" key="1">
    <source>
        <dbReference type="ARBA" id="ARBA00004123"/>
    </source>
</evidence>
<evidence type="ECO:0000256" key="3">
    <source>
        <dbReference type="ARBA" id="ARBA00022664"/>
    </source>
</evidence>
<proteinExistence type="inferred from homology"/>
<feature type="compositionally biased region" description="Pro residues" evidence="8">
    <location>
        <begin position="46"/>
        <end position="56"/>
    </location>
</feature>
<accession>A0ABD1YHW2</accession>
<dbReference type="PANTHER" id="PTHR13264">
    <property type="entry name" value="GCIP-INTERACTING PROTEIN P29"/>
    <property type="match status" value="1"/>
</dbReference>
<feature type="compositionally biased region" description="Basic and acidic residues" evidence="8">
    <location>
        <begin position="246"/>
        <end position="255"/>
    </location>
</feature>
<dbReference type="AlphaFoldDB" id="A0ABD1YHW2"/>
<evidence type="ECO:0000256" key="4">
    <source>
        <dbReference type="ARBA" id="ARBA00022728"/>
    </source>
</evidence>
<dbReference type="GO" id="GO:0005681">
    <property type="term" value="C:spliceosomal complex"/>
    <property type="evidence" value="ECO:0007669"/>
    <property type="project" value="UniProtKB-KW"/>
</dbReference>
<feature type="region of interest" description="Disordered" evidence="8">
    <location>
        <begin position="37"/>
        <end position="80"/>
    </location>
</feature>
<evidence type="ECO:0000256" key="5">
    <source>
        <dbReference type="ARBA" id="ARBA00023187"/>
    </source>
</evidence>
<evidence type="ECO:0000313" key="10">
    <source>
        <dbReference type="Proteomes" id="UP001605036"/>
    </source>
</evidence>
<comment type="similarity">
    <text evidence="2 7">Belongs to the SYF2 family.</text>
</comment>